<proteinExistence type="predicted"/>
<evidence type="ECO:0000313" key="2">
    <source>
        <dbReference type="Proteomes" id="UP000055024"/>
    </source>
</evidence>
<dbReference type="AlphaFoldDB" id="A0A0V1GU89"/>
<sequence>MDGEQVMISFTYDLECTIHTPGFAGCQQSNVITLPKQQDVLGCTSVRRKSFPDFVCLNSSGICRS</sequence>
<dbReference type="EMBL" id="JYDP01000253">
    <property type="protein sequence ID" value="KRZ01928.1"/>
    <property type="molecule type" value="Genomic_DNA"/>
</dbReference>
<name>A0A0V1GU89_9BILA</name>
<protein>
    <submittedName>
        <fullName evidence="1">Uncharacterized protein</fullName>
    </submittedName>
</protein>
<reference evidence="1 2" key="1">
    <citation type="submission" date="2015-01" db="EMBL/GenBank/DDBJ databases">
        <title>Evolution of Trichinella species and genotypes.</title>
        <authorList>
            <person name="Korhonen P.K."/>
            <person name="Edoardo P."/>
            <person name="Giuseppe L.R."/>
            <person name="Gasser R.B."/>
        </authorList>
    </citation>
    <scope>NUCLEOTIDE SEQUENCE [LARGE SCALE GENOMIC DNA]</scope>
    <source>
        <strain evidence="1">ISS1029</strain>
    </source>
</reference>
<evidence type="ECO:0000313" key="1">
    <source>
        <dbReference type="EMBL" id="KRZ01928.1"/>
    </source>
</evidence>
<gene>
    <name evidence="1" type="ORF">T11_3967</name>
</gene>
<comment type="caution">
    <text evidence="1">The sequence shown here is derived from an EMBL/GenBank/DDBJ whole genome shotgun (WGS) entry which is preliminary data.</text>
</comment>
<dbReference type="Proteomes" id="UP000055024">
    <property type="component" value="Unassembled WGS sequence"/>
</dbReference>
<dbReference type="OrthoDB" id="10550528at2759"/>
<keyword evidence="2" id="KW-1185">Reference proteome</keyword>
<organism evidence="1 2">
    <name type="scientific">Trichinella zimbabwensis</name>
    <dbReference type="NCBI Taxonomy" id="268475"/>
    <lineage>
        <taxon>Eukaryota</taxon>
        <taxon>Metazoa</taxon>
        <taxon>Ecdysozoa</taxon>
        <taxon>Nematoda</taxon>
        <taxon>Enoplea</taxon>
        <taxon>Dorylaimia</taxon>
        <taxon>Trichinellida</taxon>
        <taxon>Trichinellidae</taxon>
        <taxon>Trichinella</taxon>
    </lineage>
</organism>
<accession>A0A0V1GU89</accession>